<feature type="domain" description="DUF1553" evidence="1">
    <location>
        <begin position="165"/>
        <end position="371"/>
    </location>
</feature>
<feature type="non-terminal residue" evidence="2">
    <location>
        <position position="1"/>
    </location>
</feature>
<feature type="non-terminal residue" evidence="2">
    <location>
        <position position="371"/>
    </location>
</feature>
<evidence type="ECO:0000259" key="1">
    <source>
        <dbReference type="Pfam" id="PF07587"/>
    </source>
</evidence>
<evidence type="ECO:0000313" key="2">
    <source>
        <dbReference type="EMBL" id="SVC57873.1"/>
    </source>
</evidence>
<dbReference type="Pfam" id="PF07587">
    <property type="entry name" value="PSD1"/>
    <property type="match status" value="1"/>
</dbReference>
<gene>
    <name evidence="2" type="ORF">METZ01_LOCUS310727</name>
</gene>
<dbReference type="PANTHER" id="PTHR35889">
    <property type="entry name" value="CYCLOINULO-OLIGOSACCHARIDE FRUCTANOTRANSFERASE-RELATED"/>
    <property type="match status" value="1"/>
</dbReference>
<dbReference type="PANTHER" id="PTHR35889:SF3">
    <property type="entry name" value="F-BOX DOMAIN-CONTAINING PROTEIN"/>
    <property type="match status" value="1"/>
</dbReference>
<accession>A0A382N9K1</accession>
<proteinExistence type="predicted"/>
<sequence length="371" mass="41112">NDFEVLMIDLSTDSAARNEVMSYLNKPPNPLYAGAEKLGELPTREHLAELVANNLKSVATKLAAGFGSDPQAVEWARLADWLVRQKDALGLGGSSVDDDFLTRHKELASGIKRDSRTAMAMLDGSADNEYVFLRGNHRSRGEDVPRRFIEALGGLDEPAPKVGSGRLELAHQITDPKRTPFVTRVLANRLWHHLFGRGIVASTDDFGVLGQRPTHPELLDYLASRLVEHQWSVKALIKEIVMSRSYRMSSLAGGSGEEKDPANLLWRRANVRRLQAEAIRDSLLFLSGRLDSKMYGRSVPTYLTDFMQGRGRPGKGPLDGSGRRSVYLSVRRNFLSPFMLAFDAPSPFNAVGRRTTSNVPAQALILMNDPF</sequence>
<organism evidence="2">
    <name type="scientific">marine metagenome</name>
    <dbReference type="NCBI Taxonomy" id="408172"/>
    <lineage>
        <taxon>unclassified sequences</taxon>
        <taxon>metagenomes</taxon>
        <taxon>ecological metagenomes</taxon>
    </lineage>
</organism>
<protein>
    <recommendedName>
        <fullName evidence="1">DUF1553 domain-containing protein</fullName>
    </recommendedName>
</protein>
<dbReference type="InterPro" id="IPR022655">
    <property type="entry name" value="DUF1553"/>
</dbReference>
<dbReference type="AlphaFoldDB" id="A0A382N9K1"/>
<name>A0A382N9K1_9ZZZZ</name>
<dbReference type="EMBL" id="UINC01098959">
    <property type="protein sequence ID" value="SVC57873.1"/>
    <property type="molecule type" value="Genomic_DNA"/>
</dbReference>
<reference evidence="2" key="1">
    <citation type="submission" date="2018-05" db="EMBL/GenBank/DDBJ databases">
        <authorList>
            <person name="Lanie J.A."/>
            <person name="Ng W.-L."/>
            <person name="Kazmierczak K.M."/>
            <person name="Andrzejewski T.M."/>
            <person name="Davidsen T.M."/>
            <person name="Wayne K.J."/>
            <person name="Tettelin H."/>
            <person name="Glass J.I."/>
            <person name="Rusch D."/>
            <person name="Podicherti R."/>
            <person name="Tsui H.-C.T."/>
            <person name="Winkler M.E."/>
        </authorList>
    </citation>
    <scope>NUCLEOTIDE SEQUENCE</scope>
</reference>